<evidence type="ECO:0000256" key="6">
    <source>
        <dbReference type="ARBA" id="ARBA00023004"/>
    </source>
</evidence>
<reference evidence="12" key="1">
    <citation type="journal article" date="2014" name="Int. J. Syst. Evol. Microbiol.">
        <title>Complete genome sequence of Corynebacterium casei LMG S-19264T (=DSM 44701T), isolated from a smear-ripened cheese.</title>
        <authorList>
            <consortium name="US DOE Joint Genome Institute (JGI-PGF)"/>
            <person name="Walter F."/>
            <person name="Albersmeier A."/>
            <person name="Kalinowski J."/>
            <person name="Ruckert C."/>
        </authorList>
    </citation>
    <scope>NUCLEOTIDE SEQUENCE</scope>
    <source>
        <strain evidence="12">JCM 4637</strain>
    </source>
</reference>
<keyword evidence="2" id="KW-0285">Flavoprotein</keyword>
<keyword evidence="6" id="KW-0408">Iron</keyword>
<dbReference type="SUPFAM" id="SSF52343">
    <property type="entry name" value="Ferredoxin reductase-like, C-terminal NADP-linked domain"/>
    <property type="match status" value="1"/>
</dbReference>
<evidence type="ECO:0000256" key="2">
    <source>
        <dbReference type="ARBA" id="ARBA00022630"/>
    </source>
</evidence>
<comment type="caution">
    <text evidence="12">The sequence shown here is derived from an EMBL/GenBank/DDBJ whole genome shotgun (WGS) entry which is preliminary data.</text>
</comment>
<dbReference type="InterPro" id="IPR001041">
    <property type="entry name" value="2Fe-2S_ferredoxin-type"/>
</dbReference>
<gene>
    <name evidence="12" type="ORF">GCM10010334_69600</name>
</gene>
<feature type="domain" description="FAD-binding FR-type" evidence="11">
    <location>
        <begin position="224"/>
        <end position="325"/>
    </location>
</feature>
<dbReference type="EMBL" id="BMVC01000018">
    <property type="protein sequence ID" value="GHD12510.1"/>
    <property type="molecule type" value="Genomic_DNA"/>
</dbReference>
<dbReference type="SUPFAM" id="SSF54292">
    <property type="entry name" value="2Fe-2S ferredoxin-like"/>
    <property type="match status" value="1"/>
</dbReference>
<feature type="transmembrane region" description="Helical" evidence="9">
    <location>
        <begin position="123"/>
        <end position="142"/>
    </location>
</feature>
<evidence type="ECO:0000256" key="5">
    <source>
        <dbReference type="ARBA" id="ARBA00023002"/>
    </source>
</evidence>
<name>A0A918X530_9ACTN</name>
<dbReference type="AlphaFoldDB" id="A0A918X530"/>
<dbReference type="CDD" id="cd06185">
    <property type="entry name" value="PDR_like"/>
    <property type="match status" value="1"/>
</dbReference>
<dbReference type="InterPro" id="IPR006058">
    <property type="entry name" value="2Fe2S_fd_BS"/>
</dbReference>
<dbReference type="GO" id="GO:0046872">
    <property type="term" value="F:metal ion binding"/>
    <property type="evidence" value="ECO:0007669"/>
    <property type="project" value="UniProtKB-KW"/>
</dbReference>
<keyword evidence="3" id="KW-0001">2Fe-2S</keyword>
<dbReference type="SUPFAM" id="SSF63380">
    <property type="entry name" value="Riboflavin synthase domain-like"/>
    <property type="match status" value="1"/>
</dbReference>
<keyword evidence="9" id="KW-0812">Transmembrane</keyword>
<feature type="compositionally biased region" description="Polar residues" evidence="8">
    <location>
        <begin position="1"/>
        <end position="23"/>
    </location>
</feature>
<evidence type="ECO:0000256" key="4">
    <source>
        <dbReference type="ARBA" id="ARBA00022723"/>
    </source>
</evidence>
<dbReference type="InterPro" id="IPR017938">
    <property type="entry name" value="Riboflavin_synthase-like_b-brl"/>
</dbReference>
<keyword evidence="9" id="KW-1133">Transmembrane helix</keyword>
<organism evidence="12 13">
    <name type="scientific">Streptomyces finlayi</name>
    <dbReference type="NCBI Taxonomy" id="67296"/>
    <lineage>
        <taxon>Bacteria</taxon>
        <taxon>Bacillati</taxon>
        <taxon>Actinomycetota</taxon>
        <taxon>Actinomycetes</taxon>
        <taxon>Kitasatosporales</taxon>
        <taxon>Streptomycetaceae</taxon>
        <taxon>Streptomyces</taxon>
    </lineage>
</organism>
<proteinExistence type="predicted"/>
<dbReference type="PROSITE" id="PS51085">
    <property type="entry name" value="2FE2S_FER_2"/>
    <property type="match status" value="1"/>
</dbReference>
<evidence type="ECO:0000259" key="11">
    <source>
        <dbReference type="PROSITE" id="PS51384"/>
    </source>
</evidence>
<dbReference type="InterPro" id="IPR050415">
    <property type="entry name" value="MRET"/>
</dbReference>
<dbReference type="PANTHER" id="PTHR47354:SF1">
    <property type="entry name" value="CARNITINE MONOOXYGENASE REDUCTASE SUBUNIT"/>
    <property type="match status" value="1"/>
</dbReference>
<evidence type="ECO:0000256" key="9">
    <source>
        <dbReference type="SAM" id="Phobius"/>
    </source>
</evidence>
<evidence type="ECO:0000256" key="1">
    <source>
        <dbReference type="ARBA" id="ARBA00001974"/>
    </source>
</evidence>
<dbReference type="PANTHER" id="PTHR47354">
    <property type="entry name" value="NADH OXIDOREDUCTASE HCR"/>
    <property type="match status" value="1"/>
</dbReference>
<evidence type="ECO:0000256" key="8">
    <source>
        <dbReference type="SAM" id="MobiDB-lite"/>
    </source>
</evidence>
<dbReference type="Gene3D" id="3.40.50.80">
    <property type="entry name" value="Nucleotide-binding domain of ferredoxin-NADP reductase (FNR) module"/>
    <property type="match status" value="1"/>
</dbReference>
<dbReference type="InterPro" id="IPR036010">
    <property type="entry name" value="2Fe-2S_ferredoxin-like_sf"/>
</dbReference>
<dbReference type="Pfam" id="PF00111">
    <property type="entry name" value="Fer2"/>
    <property type="match status" value="1"/>
</dbReference>
<keyword evidence="7" id="KW-0411">Iron-sulfur</keyword>
<keyword evidence="4" id="KW-0479">Metal-binding</keyword>
<keyword evidence="5" id="KW-0560">Oxidoreductase</keyword>
<dbReference type="Proteomes" id="UP000638353">
    <property type="component" value="Unassembled WGS sequence"/>
</dbReference>
<comment type="cofactor">
    <cofactor evidence="1">
        <name>FAD</name>
        <dbReference type="ChEBI" id="CHEBI:57692"/>
    </cofactor>
</comment>
<dbReference type="PRINTS" id="PR00409">
    <property type="entry name" value="PHDIOXRDTASE"/>
</dbReference>
<protein>
    <recommendedName>
        <fullName evidence="14">2Fe-2S iron-sulfur cluster binding domain-containing protein</fullName>
    </recommendedName>
</protein>
<feature type="region of interest" description="Disordered" evidence="8">
    <location>
        <begin position="1"/>
        <end position="40"/>
    </location>
</feature>
<dbReference type="RefSeq" id="WP_229898426.1">
    <property type="nucleotide sequence ID" value="NZ_BMVC01000018.1"/>
</dbReference>
<dbReference type="InterPro" id="IPR017927">
    <property type="entry name" value="FAD-bd_FR_type"/>
</dbReference>
<dbReference type="Gene3D" id="3.10.20.30">
    <property type="match status" value="1"/>
</dbReference>
<feature type="transmembrane region" description="Helical" evidence="9">
    <location>
        <begin position="87"/>
        <end position="111"/>
    </location>
</feature>
<keyword evidence="9" id="KW-0472">Membrane</keyword>
<feature type="domain" description="2Fe-2S ferredoxin-type" evidence="10">
    <location>
        <begin position="452"/>
        <end position="537"/>
    </location>
</feature>
<sequence>MATLIRQPSSSAPDVPQEVSQGQGPPDAPPARPARKPFRLGGRGRKVTLAVHILSSVGWVGLSMSMATLALIGYLTSDPGVAEGAYYAMYVFDESTVSLVSLVCGASGVLLGCGTPWGLMRHWWVLVKWVLTLGVAAFAWVYTHPLVLTAAEKAAAAEGGVYRPGTEGTLLAWTVPPVFAVLVFTGVLSVYKPWGRTRRGRRYAQTRAAGPVPASGSGAGGVKATDVAVRVAAVERPADGVVALRLVPVSGAATAPWRPGAHIDLVLPSGKVRQYSLYGDPADGSAYRVAVLREAAGRGGSAEVHGLSVQDRLAVRGPRNHFPLADAPAFLFVAGGIGIVPFLPMIEEAERRGADWRLVYVGRSRSSMAFLEQVERYGAERVRTYARDVTGRPDLAAHLSAAPAGTAVYCCGPGGLMRAVEELMESACPAGKLHLERFEADADGAGGEKLPFEVELAGSGAVVRVAADRSALEALREEAPGLAASCEDGLCGSCELRVLHGTPEHRDHVLPPDERGRTDVMYPCVSRARGERLVVDL</sequence>
<feature type="transmembrane region" description="Helical" evidence="9">
    <location>
        <begin position="49"/>
        <end position="75"/>
    </location>
</feature>
<dbReference type="Gene3D" id="2.40.30.10">
    <property type="entry name" value="Translation factors"/>
    <property type="match status" value="1"/>
</dbReference>
<evidence type="ECO:0000313" key="13">
    <source>
        <dbReference type="Proteomes" id="UP000638353"/>
    </source>
</evidence>
<dbReference type="PROSITE" id="PS00197">
    <property type="entry name" value="2FE2S_FER_1"/>
    <property type="match status" value="1"/>
</dbReference>
<reference evidence="12" key="2">
    <citation type="submission" date="2020-09" db="EMBL/GenBank/DDBJ databases">
        <authorList>
            <person name="Sun Q."/>
            <person name="Ohkuma M."/>
        </authorList>
    </citation>
    <scope>NUCLEOTIDE SEQUENCE</scope>
    <source>
        <strain evidence="12">JCM 4637</strain>
    </source>
</reference>
<accession>A0A918X530</accession>
<dbReference type="GO" id="GO:0051537">
    <property type="term" value="F:2 iron, 2 sulfur cluster binding"/>
    <property type="evidence" value="ECO:0007669"/>
    <property type="project" value="UniProtKB-KW"/>
</dbReference>
<dbReference type="InterPro" id="IPR012675">
    <property type="entry name" value="Beta-grasp_dom_sf"/>
</dbReference>
<dbReference type="InterPro" id="IPR039261">
    <property type="entry name" value="FNR_nucleotide-bd"/>
</dbReference>
<evidence type="ECO:0000259" key="10">
    <source>
        <dbReference type="PROSITE" id="PS51085"/>
    </source>
</evidence>
<evidence type="ECO:0000313" key="12">
    <source>
        <dbReference type="EMBL" id="GHD12510.1"/>
    </source>
</evidence>
<evidence type="ECO:0000256" key="7">
    <source>
        <dbReference type="ARBA" id="ARBA00023014"/>
    </source>
</evidence>
<dbReference type="CDD" id="cd00207">
    <property type="entry name" value="fer2"/>
    <property type="match status" value="1"/>
</dbReference>
<dbReference type="PROSITE" id="PS51384">
    <property type="entry name" value="FAD_FR"/>
    <property type="match status" value="1"/>
</dbReference>
<evidence type="ECO:0000256" key="3">
    <source>
        <dbReference type="ARBA" id="ARBA00022714"/>
    </source>
</evidence>
<dbReference type="GO" id="GO:0016491">
    <property type="term" value="F:oxidoreductase activity"/>
    <property type="evidence" value="ECO:0007669"/>
    <property type="project" value="UniProtKB-KW"/>
</dbReference>
<feature type="transmembrane region" description="Helical" evidence="9">
    <location>
        <begin position="170"/>
        <end position="191"/>
    </location>
</feature>
<evidence type="ECO:0008006" key="14">
    <source>
        <dbReference type="Google" id="ProtNLM"/>
    </source>
</evidence>
<feature type="transmembrane region" description="Helical" evidence="9">
    <location>
        <begin position="322"/>
        <end position="343"/>
    </location>
</feature>